<evidence type="ECO:0000313" key="3">
    <source>
        <dbReference type="Proteomes" id="UP000784294"/>
    </source>
</evidence>
<protein>
    <submittedName>
        <fullName evidence="2">Uncharacterized protein</fullName>
    </submittedName>
</protein>
<dbReference type="AlphaFoldDB" id="A0A3S5C6R6"/>
<proteinExistence type="predicted"/>
<keyword evidence="3" id="KW-1185">Reference proteome</keyword>
<evidence type="ECO:0000256" key="1">
    <source>
        <dbReference type="SAM" id="MobiDB-lite"/>
    </source>
</evidence>
<evidence type="ECO:0000313" key="2">
    <source>
        <dbReference type="EMBL" id="VEL39074.1"/>
    </source>
</evidence>
<name>A0A3S5C6R6_9PLAT</name>
<organism evidence="2 3">
    <name type="scientific">Protopolystoma xenopodis</name>
    <dbReference type="NCBI Taxonomy" id="117903"/>
    <lineage>
        <taxon>Eukaryota</taxon>
        <taxon>Metazoa</taxon>
        <taxon>Spiralia</taxon>
        <taxon>Lophotrochozoa</taxon>
        <taxon>Platyhelminthes</taxon>
        <taxon>Monogenea</taxon>
        <taxon>Polyopisthocotylea</taxon>
        <taxon>Polystomatidea</taxon>
        <taxon>Polystomatidae</taxon>
        <taxon>Protopolystoma</taxon>
    </lineage>
</organism>
<feature type="region of interest" description="Disordered" evidence="1">
    <location>
        <begin position="35"/>
        <end position="59"/>
    </location>
</feature>
<comment type="caution">
    <text evidence="2">The sequence shown here is derived from an EMBL/GenBank/DDBJ whole genome shotgun (WGS) entry which is preliminary data.</text>
</comment>
<reference evidence="2" key="1">
    <citation type="submission" date="2018-11" db="EMBL/GenBank/DDBJ databases">
        <authorList>
            <consortium name="Pathogen Informatics"/>
        </authorList>
    </citation>
    <scope>NUCLEOTIDE SEQUENCE</scope>
</reference>
<dbReference type="EMBL" id="CAAALY010260001">
    <property type="protein sequence ID" value="VEL39074.1"/>
    <property type="molecule type" value="Genomic_DNA"/>
</dbReference>
<gene>
    <name evidence="2" type="ORF">PXEA_LOCUS32514</name>
</gene>
<sequence>MPGHSSGSCVSCDSWKLVAMHGVLHCHVSSHVEGEDEISSGKVENAAHSNLDESNSCENKATSKVRSIHMIVGKLNHQSLITLEETV</sequence>
<accession>A0A3S5C6R6</accession>
<dbReference type="Proteomes" id="UP000784294">
    <property type="component" value="Unassembled WGS sequence"/>
</dbReference>